<protein>
    <recommendedName>
        <fullName evidence="4">ABC-2 type transport system permease protein</fullName>
    </recommendedName>
</protein>
<feature type="transmembrane region" description="Helical" evidence="1">
    <location>
        <begin position="132"/>
        <end position="155"/>
    </location>
</feature>
<dbReference type="RefSeq" id="WP_073016685.1">
    <property type="nucleotide sequence ID" value="NZ_FQXU01000003.1"/>
</dbReference>
<reference evidence="2 3" key="1">
    <citation type="submission" date="2016-11" db="EMBL/GenBank/DDBJ databases">
        <authorList>
            <person name="Jaros S."/>
            <person name="Januszkiewicz K."/>
            <person name="Wedrychowicz H."/>
        </authorList>
    </citation>
    <scope>NUCLEOTIDE SEQUENCE [LARGE SCALE GENOMIC DNA]</scope>
    <source>
        <strain evidence="2 3">DSM 6191</strain>
    </source>
</reference>
<keyword evidence="1" id="KW-0812">Transmembrane</keyword>
<keyword evidence="1" id="KW-0472">Membrane</keyword>
<feature type="transmembrane region" description="Helical" evidence="1">
    <location>
        <begin position="103"/>
        <end position="126"/>
    </location>
</feature>
<dbReference type="Pfam" id="PF12730">
    <property type="entry name" value="ABC2_membrane_4"/>
    <property type="match status" value="1"/>
</dbReference>
<keyword evidence="1" id="KW-1133">Transmembrane helix</keyword>
<dbReference type="AlphaFoldDB" id="A0A1M5UX28"/>
<feature type="transmembrane region" description="Helical" evidence="1">
    <location>
        <begin position="52"/>
        <end position="74"/>
    </location>
</feature>
<feature type="transmembrane region" description="Helical" evidence="1">
    <location>
        <begin position="15"/>
        <end position="32"/>
    </location>
</feature>
<dbReference type="EMBL" id="FQXU01000003">
    <property type="protein sequence ID" value="SHH67535.1"/>
    <property type="molecule type" value="Genomic_DNA"/>
</dbReference>
<evidence type="ECO:0000256" key="1">
    <source>
        <dbReference type="SAM" id="Phobius"/>
    </source>
</evidence>
<name>A0A1M5UX28_9CLOT</name>
<dbReference type="Proteomes" id="UP000184241">
    <property type="component" value="Unassembled WGS sequence"/>
</dbReference>
<dbReference type="CDD" id="cd21809">
    <property type="entry name" value="ABC-2_lan_permease-like"/>
    <property type="match status" value="1"/>
</dbReference>
<gene>
    <name evidence="2" type="ORF">SAMN02745941_00676</name>
</gene>
<evidence type="ECO:0000313" key="2">
    <source>
        <dbReference type="EMBL" id="SHH67535.1"/>
    </source>
</evidence>
<sequence>MELLKVEFLKIKKSSLLFTALAVPIAIVLIFIKKAQGLAVNGLEINEAIIMFSSITFIALVLPLLNTFAACIITKVENDNNGWKQLMLMPIKKSSIYFTKYKIMLLTLAASIVSYLLAVILGGFFISKKIDLSILVVGIEIFITSLPVIILLFIIGRNFMSIIPVISAGVVMMITNIFIAQSRFWIYAPWTYALSITNGAISSYEKYIAIGASLVLAFLLFALDYISFKESDIM</sequence>
<feature type="transmembrane region" description="Helical" evidence="1">
    <location>
        <begin position="207"/>
        <end position="228"/>
    </location>
</feature>
<evidence type="ECO:0000313" key="3">
    <source>
        <dbReference type="Proteomes" id="UP000184241"/>
    </source>
</evidence>
<organism evidence="2 3">
    <name type="scientific">Clostridium intestinale DSM 6191</name>
    <dbReference type="NCBI Taxonomy" id="1121320"/>
    <lineage>
        <taxon>Bacteria</taxon>
        <taxon>Bacillati</taxon>
        <taxon>Bacillota</taxon>
        <taxon>Clostridia</taxon>
        <taxon>Eubacteriales</taxon>
        <taxon>Clostridiaceae</taxon>
        <taxon>Clostridium</taxon>
    </lineage>
</organism>
<feature type="transmembrane region" description="Helical" evidence="1">
    <location>
        <begin position="162"/>
        <end position="187"/>
    </location>
</feature>
<evidence type="ECO:0008006" key="4">
    <source>
        <dbReference type="Google" id="ProtNLM"/>
    </source>
</evidence>
<accession>A0A1M5UX28</accession>
<proteinExistence type="predicted"/>